<feature type="signal peptide" evidence="1">
    <location>
        <begin position="1"/>
        <end position="27"/>
    </location>
</feature>
<dbReference type="NCBIfam" id="TIGR00275">
    <property type="entry name" value="aminoacetone oxidase family FAD-binding enzyme"/>
    <property type="match status" value="1"/>
</dbReference>
<gene>
    <name evidence="4" type="ORF">KTO63_15435</name>
</gene>
<dbReference type="InterPro" id="IPR055178">
    <property type="entry name" value="RsdA/BaiN/AoA(So)-like_dom"/>
</dbReference>
<evidence type="ECO:0000256" key="1">
    <source>
        <dbReference type="SAM" id="SignalP"/>
    </source>
</evidence>
<dbReference type="PANTHER" id="PTHR42887:SF2">
    <property type="entry name" value="OS12G0638800 PROTEIN"/>
    <property type="match status" value="1"/>
</dbReference>
<name>A0A9E2S9S8_9BACT</name>
<feature type="domain" description="RsdA/BaiN/AoA(So)-like Rossmann fold-like" evidence="2">
    <location>
        <begin position="5"/>
        <end position="403"/>
    </location>
</feature>
<evidence type="ECO:0000313" key="4">
    <source>
        <dbReference type="EMBL" id="MBV4358556.1"/>
    </source>
</evidence>
<keyword evidence="1" id="KW-0732">Signal</keyword>
<keyword evidence="5" id="KW-1185">Reference proteome</keyword>
<comment type="caution">
    <text evidence="4">The sequence shown here is derived from an EMBL/GenBank/DDBJ whole genome shotgun (WGS) entry which is preliminary data.</text>
</comment>
<sequence>MKRKRLIVIGGGAAGFFCAINAAMANASLEVIIVEKSSKLLSKVKISGGGRCNVTHACFSISEMTKKYPRGGNFVKKTFHHFFTTDTIEWFKQRGVELKTEEDGRMFPVTDSSQTIIDCLLREANRNKIQVLLNADVKKIETAADEFCLQLADGRNFESDFICIACGGYPKLSMFDWLKDTGHSIISPLPSLFTFNMPGNKITNLMGISVENAVVKIIGSKLSQQGPLLITHWGMSGPAVLKLSAWGAREFAEKKYSFSIVVNWVPEYNENSLREFIQQYRFEKATQKIINKNPFQLPQRLWEYLLEQSEVNVNINWADLPAKEQNKLIKNICAQEHIVNGKTTFKEEFVTAGGIDLSEVDSSTMMSRKVKNLFFAGEIIDVDGITGGFNFQNAWTTGFIAGNAIADVQ</sequence>
<proteinExistence type="predicted"/>
<reference evidence="4" key="1">
    <citation type="submission" date="2021-06" db="EMBL/GenBank/DDBJ databases">
        <authorList>
            <person name="Huq M.A."/>
        </authorList>
    </citation>
    <scope>NUCLEOTIDE SEQUENCE</scope>
    <source>
        <strain evidence="4">MAH-26</strain>
    </source>
</reference>
<dbReference type="Pfam" id="PF22780">
    <property type="entry name" value="HI0933_like_1st"/>
    <property type="match status" value="1"/>
</dbReference>
<dbReference type="Proteomes" id="UP000812270">
    <property type="component" value="Unassembled WGS sequence"/>
</dbReference>
<dbReference type="PANTHER" id="PTHR42887">
    <property type="entry name" value="OS12G0638800 PROTEIN"/>
    <property type="match status" value="1"/>
</dbReference>
<evidence type="ECO:0000259" key="2">
    <source>
        <dbReference type="Pfam" id="PF03486"/>
    </source>
</evidence>
<dbReference type="RefSeq" id="WP_217792268.1">
    <property type="nucleotide sequence ID" value="NZ_JAHSPG010000012.1"/>
</dbReference>
<protein>
    <submittedName>
        <fullName evidence="4">NAD(P)/FAD-dependent oxidoreductase</fullName>
    </submittedName>
</protein>
<dbReference type="InterPro" id="IPR057661">
    <property type="entry name" value="RsdA/BaiN/AoA(So)_Rossmann"/>
</dbReference>
<organism evidence="4 5">
    <name type="scientific">Pinibacter aurantiacus</name>
    <dbReference type="NCBI Taxonomy" id="2851599"/>
    <lineage>
        <taxon>Bacteria</taxon>
        <taxon>Pseudomonadati</taxon>
        <taxon>Bacteroidota</taxon>
        <taxon>Chitinophagia</taxon>
        <taxon>Chitinophagales</taxon>
        <taxon>Chitinophagaceae</taxon>
        <taxon>Pinibacter</taxon>
    </lineage>
</organism>
<evidence type="ECO:0000313" key="5">
    <source>
        <dbReference type="Proteomes" id="UP000812270"/>
    </source>
</evidence>
<dbReference type="Pfam" id="PF03486">
    <property type="entry name" value="HI0933_like"/>
    <property type="match status" value="1"/>
</dbReference>
<evidence type="ECO:0000259" key="3">
    <source>
        <dbReference type="Pfam" id="PF22780"/>
    </source>
</evidence>
<dbReference type="EMBL" id="JAHSPG010000012">
    <property type="protein sequence ID" value="MBV4358556.1"/>
    <property type="molecule type" value="Genomic_DNA"/>
</dbReference>
<feature type="domain" description="RsdA/BaiN/AoA(So)-like insert" evidence="3">
    <location>
        <begin position="190"/>
        <end position="350"/>
    </location>
</feature>
<dbReference type="InterPro" id="IPR004792">
    <property type="entry name" value="BaiN-like"/>
</dbReference>
<feature type="chain" id="PRO_5039502937" evidence="1">
    <location>
        <begin position="28"/>
        <end position="409"/>
    </location>
</feature>
<dbReference type="AlphaFoldDB" id="A0A9E2S9S8"/>
<accession>A0A9E2S9S8</accession>